<reference evidence="2 3" key="1">
    <citation type="journal article" date="2015" name="Nature">
        <title>rRNA introns, odd ribosomes, and small enigmatic genomes across a large radiation of phyla.</title>
        <authorList>
            <person name="Brown C.T."/>
            <person name="Hug L.A."/>
            <person name="Thomas B.C."/>
            <person name="Sharon I."/>
            <person name="Castelle C.J."/>
            <person name="Singh A."/>
            <person name="Wilkins M.J."/>
            <person name="Williams K.H."/>
            <person name="Banfield J.F."/>
        </authorList>
    </citation>
    <scope>NUCLEOTIDE SEQUENCE [LARGE SCALE GENOMIC DNA]</scope>
</reference>
<dbReference type="EMBL" id="LBPI01000002">
    <property type="protein sequence ID" value="KKP55311.1"/>
    <property type="molecule type" value="Genomic_DNA"/>
</dbReference>
<protein>
    <submittedName>
        <fullName evidence="2">WD40-domain containing protein</fullName>
    </submittedName>
</protein>
<proteinExistence type="predicted"/>
<organism evidence="2 3">
    <name type="scientific">candidate division WS6 bacterium GW2011_GWB1_33_6</name>
    <dbReference type="NCBI Taxonomy" id="1619088"/>
    <lineage>
        <taxon>Bacteria</taxon>
        <taxon>Candidatus Dojkabacteria</taxon>
    </lineage>
</organism>
<feature type="domain" description="PEGA" evidence="1">
    <location>
        <begin position="128"/>
        <end position="190"/>
    </location>
</feature>
<dbReference type="Proteomes" id="UP000034488">
    <property type="component" value="Unassembled WGS sequence"/>
</dbReference>
<name>A0A0G0AVD1_9BACT</name>
<feature type="domain" description="PEGA" evidence="1">
    <location>
        <begin position="35"/>
        <end position="103"/>
    </location>
</feature>
<dbReference type="PANTHER" id="PTHR36194">
    <property type="entry name" value="S-LAYER-LIKE PROTEIN"/>
    <property type="match status" value="1"/>
</dbReference>
<accession>A0A0G0AVD1</accession>
<evidence type="ECO:0000313" key="2">
    <source>
        <dbReference type="EMBL" id="KKP55311.1"/>
    </source>
</evidence>
<evidence type="ECO:0000313" key="3">
    <source>
        <dbReference type="Proteomes" id="UP000034488"/>
    </source>
</evidence>
<dbReference type="InterPro" id="IPR013229">
    <property type="entry name" value="PEGA"/>
</dbReference>
<sequence length="207" mass="23166">MLSIIILISTFLFFVPLDGIIKYLPILNSFYKNTTLEITTPNGKSTVKIDGKEYGETPTNIQNLIAGEYEIELSRTSAVEGYYKPHIFNVVLTKNSTSRINMEIGPDDSLHGVVLYYTQDLIGTKGKGKITLTTNSENAKIYTDDDFLKSAPVSNLDMNVGEYKMTVTAENYQDLKFQIVVREGYILNIKGYLLPNPVNFEIVPSDG</sequence>
<evidence type="ECO:0000259" key="1">
    <source>
        <dbReference type="Pfam" id="PF08308"/>
    </source>
</evidence>
<dbReference type="Pfam" id="PF08308">
    <property type="entry name" value="PEGA"/>
    <property type="match status" value="2"/>
</dbReference>
<comment type="caution">
    <text evidence="2">The sequence shown here is derived from an EMBL/GenBank/DDBJ whole genome shotgun (WGS) entry which is preliminary data.</text>
</comment>
<dbReference type="AlphaFoldDB" id="A0A0G0AVD1"/>
<gene>
    <name evidence="2" type="ORF">UR47_C0002G0028</name>
</gene>
<dbReference type="PANTHER" id="PTHR36194:SF1">
    <property type="entry name" value="S-LAYER-LIKE PROTEIN"/>
    <property type="match status" value="1"/>
</dbReference>